<accession>T1BML3</accession>
<feature type="non-terminal residue" evidence="1">
    <location>
        <position position="45"/>
    </location>
</feature>
<protein>
    <submittedName>
        <fullName evidence="1">Tryptophan halogenase</fullName>
    </submittedName>
</protein>
<gene>
    <name evidence="1" type="ORF">B1B_05332</name>
</gene>
<reference evidence="1" key="1">
    <citation type="submission" date="2013-08" db="EMBL/GenBank/DDBJ databases">
        <authorList>
            <person name="Mendez C."/>
            <person name="Richter M."/>
            <person name="Ferrer M."/>
            <person name="Sanchez J."/>
        </authorList>
    </citation>
    <scope>NUCLEOTIDE SEQUENCE</scope>
</reference>
<comment type="caution">
    <text evidence="1">The sequence shown here is derived from an EMBL/GenBank/DDBJ whole genome shotgun (WGS) entry which is preliminary data.</text>
</comment>
<dbReference type="InterPro" id="IPR006905">
    <property type="entry name" value="Flavin_halogenase"/>
</dbReference>
<dbReference type="AlphaFoldDB" id="T1BML3"/>
<sequence>MSVPAGLAHKMRLFADSGRSFRESEELFAEPSWVEVMIGQNILPR</sequence>
<dbReference type="Pfam" id="PF04820">
    <property type="entry name" value="Trp_halogenase"/>
    <property type="match status" value="1"/>
</dbReference>
<name>T1BML3_9ZZZZ</name>
<evidence type="ECO:0000313" key="1">
    <source>
        <dbReference type="EMBL" id="EQD69813.1"/>
    </source>
</evidence>
<reference evidence="1" key="2">
    <citation type="journal article" date="2014" name="ISME J.">
        <title>Microbial stratification in low pH oxic and suboxic macroscopic growths along an acid mine drainage.</title>
        <authorList>
            <person name="Mendez-Garcia C."/>
            <person name="Mesa V."/>
            <person name="Sprenger R.R."/>
            <person name="Richter M."/>
            <person name="Diez M.S."/>
            <person name="Solano J."/>
            <person name="Bargiela R."/>
            <person name="Golyshina O.V."/>
            <person name="Manteca A."/>
            <person name="Ramos J.L."/>
            <person name="Gallego J.R."/>
            <person name="Llorente I."/>
            <person name="Martins Dos Santos V.A."/>
            <person name="Jensen O.N."/>
            <person name="Pelaez A.I."/>
            <person name="Sanchez J."/>
            <person name="Ferrer M."/>
        </authorList>
    </citation>
    <scope>NUCLEOTIDE SEQUENCE</scope>
</reference>
<dbReference type="EMBL" id="AUZY01003368">
    <property type="protein sequence ID" value="EQD69813.1"/>
    <property type="molecule type" value="Genomic_DNA"/>
</dbReference>
<dbReference type="GO" id="GO:0004497">
    <property type="term" value="F:monooxygenase activity"/>
    <property type="evidence" value="ECO:0007669"/>
    <property type="project" value="InterPro"/>
</dbReference>
<proteinExistence type="predicted"/>
<dbReference type="InterPro" id="IPR036188">
    <property type="entry name" value="FAD/NAD-bd_sf"/>
</dbReference>
<dbReference type="Gene3D" id="3.50.50.60">
    <property type="entry name" value="FAD/NAD(P)-binding domain"/>
    <property type="match status" value="1"/>
</dbReference>
<organism evidence="1">
    <name type="scientific">mine drainage metagenome</name>
    <dbReference type="NCBI Taxonomy" id="410659"/>
    <lineage>
        <taxon>unclassified sequences</taxon>
        <taxon>metagenomes</taxon>
        <taxon>ecological metagenomes</taxon>
    </lineage>
</organism>